<dbReference type="SMART" id="SM00304">
    <property type="entry name" value="HAMP"/>
    <property type="match status" value="1"/>
</dbReference>
<dbReference type="SUPFAM" id="SSF141868">
    <property type="entry name" value="EAL domain-like"/>
    <property type="match status" value="1"/>
</dbReference>
<evidence type="ECO:0008006" key="7">
    <source>
        <dbReference type="Google" id="ProtNLM"/>
    </source>
</evidence>
<dbReference type="FunFam" id="3.30.70.270:FF:000001">
    <property type="entry name" value="Diguanylate cyclase domain protein"/>
    <property type="match status" value="1"/>
</dbReference>
<dbReference type="GO" id="GO:0007165">
    <property type="term" value="P:signal transduction"/>
    <property type="evidence" value="ECO:0007669"/>
    <property type="project" value="InterPro"/>
</dbReference>
<dbReference type="SUPFAM" id="SSF55073">
    <property type="entry name" value="Nucleotide cyclase"/>
    <property type="match status" value="1"/>
</dbReference>
<dbReference type="InterPro" id="IPR035965">
    <property type="entry name" value="PAS-like_dom_sf"/>
</dbReference>
<feature type="domain" description="GGDEF" evidence="4">
    <location>
        <begin position="380"/>
        <end position="513"/>
    </location>
</feature>
<dbReference type="InterPro" id="IPR003660">
    <property type="entry name" value="HAMP_dom"/>
</dbReference>
<dbReference type="GO" id="GO:0003824">
    <property type="term" value="F:catalytic activity"/>
    <property type="evidence" value="ECO:0007669"/>
    <property type="project" value="UniProtKB-ARBA"/>
</dbReference>
<dbReference type="InterPro" id="IPR052155">
    <property type="entry name" value="Biofilm_reg_signaling"/>
</dbReference>
<organism evidence="5 6">
    <name type="scientific">Sulfuriferula nivalis</name>
    <dbReference type="NCBI Taxonomy" id="2675298"/>
    <lineage>
        <taxon>Bacteria</taxon>
        <taxon>Pseudomonadati</taxon>
        <taxon>Pseudomonadota</taxon>
        <taxon>Betaproteobacteria</taxon>
        <taxon>Nitrosomonadales</taxon>
        <taxon>Sulfuricellaceae</taxon>
        <taxon>Sulfuriferula</taxon>
    </lineage>
</organism>
<dbReference type="Gene3D" id="3.30.450.20">
    <property type="entry name" value="PAS domain"/>
    <property type="match status" value="1"/>
</dbReference>
<dbReference type="PANTHER" id="PTHR44757">
    <property type="entry name" value="DIGUANYLATE CYCLASE DGCP"/>
    <property type="match status" value="1"/>
</dbReference>
<dbReference type="Pfam" id="PF00990">
    <property type="entry name" value="GGDEF"/>
    <property type="match status" value="1"/>
</dbReference>
<dbReference type="Gene3D" id="6.10.340.10">
    <property type="match status" value="1"/>
</dbReference>
<dbReference type="PROSITE" id="PS50885">
    <property type="entry name" value="HAMP"/>
    <property type="match status" value="1"/>
</dbReference>
<dbReference type="InterPro" id="IPR001633">
    <property type="entry name" value="EAL_dom"/>
</dbReference>
<dbReference type="Gene3D" id="3.30.70.270">
    <property type="match status" value="1"/>
</dbReference>
<dbReference type="RefSeq" id="WP_162086059.1">
    <property type="nucleotide sequence ID" value="NZ_AP021881.1"/>
</dbReference>
<feature type="domain" description="EAL" evidence="2">
    <location>
        <begin position="524"/>
        <end position="765"/>
    </location>
</feature>
<evidence type="ECO:0000313" key="5">
    <source>
        <dbReference type="EMBL" id="BBP02423.1"/>
    </source>
</evidence>
<sequence length="765" mass="85095">MLIAASLVQALVLLALGYTSFTTFNKALQQQTQTRINELRPLLNTNIANALFERDIASINLLLKRIRRDDGIAYLRLIDDSGSLIATEGKPTPDAVHQTLPIEINDLVIGTLTFDLSTTTEQRAQQALLLRGFWIAVATILIAAILLLTLSIWITKRLRQLSLASEAFSHGNLHIRLSETEQDEIGKLNIAFNHMADTLQQQIADLHKLQTQLRASLDLAQAEQARLTALLATMNLGILFVDNQGAILYSNPAFNNIWRLKNPEQMHGKLATLALQESGIALANPSAFSEHLARPGKRAQALEIDMVDGRIITHTIRTIHNIDGQPIGELWIFDDITQSRLAASQLIYLAERDALTGLYNRHSFEKALNATFIEHARTQQAGALLFIDLDGFKHINDTFGHHAGDETLIRIAGVMSSLIRAGETLYRLGGDEFAILLNVAGQADAQTLASRVVIAIAQIPFHFEDQDIRITSSIGIALFPQHAQDAEILVSRADAAMYQAKLAGKNSWRIYQAEQDISRDMVQTMQWSRRIQQALENELFVLHFQGVYHTHSNRVSHYEALIRMREAPDVELVAPAHFINIAEQSGQILAIDRWVLSHSILTLATRPDIPAIAVNLSGRSLDDTGLTDYILELLTHNQIDHARLMFEITETAALSDLQDAQRTIQALRQMGCSVSLDDFGTGFASFAYLKYLDADVLKIDGLFIRNLCEEPDNRVFIKAIVDVAHGLGKKTVAECVETAEIHMLLQELGVDMMQGYFLHKPAPLV</sequence>
<keyword evidence="6" id="KW-1185">Reference proteome</keyword>
<dbReference type="InterPro" id="IPR035919">
    <property type="entry name" value="EAL_sf"/>
</dbReference>
<dbReference type="CDD" id="cd06225">
    <property type="entry name" value="HAMP"/>
    <property type="match status" value="1"/>
</dbReference>
<dbReference type="KEGG" id="sniv:SFSGTM_31310"/>
<dbReference type="InterPro" id="IPR000160">
    <property type="entry name" value="GGDEF_dom"/>
</dbReference>
<evidence type="ECO:0000256" key="1">
    <source>
        <dbReference type="SAM" id="Phobius"/>
    </source>
</evidence>
<dbReference type="PROSITE" id="PS50887">
    <property type="entry name" value="GGDEF"/>
    <property type="match status" value="1"/>
</dbReference>
<protein>
    <recommendedName>
        <fullName evidence="7">Diguanylate cyclase/phosphodiesterase</fullName>
    </recommendedName>
</protein>
<dbReference type="Proteomes" id="UP000463939">
    <property type="component" value="Chromosome"/>
</dbReference>
<dbReference type="SMART" id="SM00267">
    <property type="entry name" value="GGDEF"/>
    <property type="match status" value="1"/>
</dbReference>
<dbReference type="GO" id="GO:0016020">
    <property type="term" value="C:membrane"/>
    <property type="evidence" value="ECO:0007669"/>
    <property type="project" value="InterPro"/>
</dbReference>
<dbReference type="SUPFAM" id="SSF55785">
    <property type="entry name" value="PYP-like sensor domain (PAS domain)"/>
    <property type="match status" value="1"/>
</dbReference>
<dbReference type="CDD" id="cd01948">
    <property type="entry name" value="EAL"/>
    <property type="match status" value="1"/>
</dbReference>
<dbReference type="InterPro" id="IPR043128">
    <property type="entry name" value="Rev_trsase/Diguanyl_cyclase"/>
</dbReference>
<keyword evidence="1" id="KW-0812">Transmembrane</keyword>
<dbReference type="NCBIfam" id="TIGR00254">
    <property type="entry name" value="GGDEF"/>
    <property type="match status" value="1"/>
</dbReference>
<dbReference type="EMBL" id="AP021881">
    <property type="protein sequence ID" value="BBP02423.1"/>
    <property type="molecule type" value="Genomic_DNA"/>
</dbReference>
<evidence type="ECO:0000259" key="2">
    <source>
        <dbReference type="PROSITE" id="PS50883"/>
    </source>
</evidence>
<evidence type="ECO:0000313" key="6">
    <source>
        <dbReference type="Proteomes" id="UP000463939"/>
    </source>
</evidence>
<keyword evidence="1" id="KW-1133">Transmembrane helix</keyword>
<gene>
    <name evidence="5" type="ORF">SFSGTM_31310</name>
</gene>
<reference evidence="6" key="1">
    <citation type="submission" date="2019-11" db="EMBL/GenBank/DDBJ databases">
        <title>Isolation and characterization of a novel species in the genus Sulfuriferula.</title>
        <authorList>
            <person name="Mochizuki J."/>
            <person name="Kojima H."/>
            <person name="Fukui M."/>
        </authorList>
    </citation>
    <scope>NUCLEOTIDE SEQUENCE [LARGE SCALE GENOMIC DNA]</scope>
    <source>
        <strain evidence="6">SGTM</strain>
    </source>
</reference>
<dbReference type="PANTHER" id="PTHR44757:SF4">
    <property type="entry name" value="DIGUANYLATE CYCLASE DGCE-RELATED"/>
    <property type="match status" value="1"/>
</dbReference>
<dbReference type="AlphaFoldDB" id="A0A809SB26"/>
<dbReference type="InterPro" id="IPR029787">
    <property type="entry name" value="Nucleotide_cyclase"/>
</dbReference>
<dbReference type="SUPFAM" id="SSF158472">
    <property type="entry name" value="HAMP domain-like"/>
    <property type="match status" value="1"/>
</dbReference>
<evidence type="ECO:0000259" key="3">
    <source>
        <dbReference type="PROSITE" id="PS50885"/>
    </source>
</evidence>
<dbReference type="Pfam" id="PF00672">
    <property type="entry name" value="HAMP"/>
    <property type="match status" value="1"/>
</dbReference>
<name>A0A809SB26_9PROT</name>
<accession>A0A809SB26</accession>
<dbReference type="PROSITE" id="PS50883">
    <property type="entry name" value="EAL"/>
    <property type="match status" value="1"/>
</dbReference>
<dbReference type="Pfam" id="PF00563">
    <property type="entry name" value="EAL"/>
    <property type="match status" value="1"/>
</dbReference>
<feature type="domain" description="HAMP" evidence="3">
    <location>
        <begin position="152"/>
        <end position="204"/>
    </location>
</feature>
<dbReference type="CDD" id="cd01949">
    <property type="entry name" value="GGDEF"/>
    <property type="match status" value="1"/>
</dbReference>
<evidence type="ECO:0000259" key="4">
    <source>
        <dbReference type="PROSITE" id="PS50887"/>
    </source>
</evidence>
<dbReference type="Gene3D" id="3.20.20.450">
    <property type="entry name" value="EAL domain"/>
    <property type="match status" value="1"/>
</dbReference>
<dbReference type="SMART" id="SM00052">
    <property type="entry name" value="EAL"/>
    <property type="match status" value="1"/>
</dbReference>
<feature type="transmembrane region" description="Helical" evidence="1">
    <location>
        <begin position="132"/>
        <end position="154"/>
    </location>
</feature>
<proteinExistence type="predicted"/>
<keyword evidence="1" id="KW-0472">Membrane</keyword>